<sequence length="70" mass="7571">MAMPKAKHERRVCKQTAVIRDVAAARAPFRSTASSLTCADAAAHQRIGGGGRKECIIPIQLGRSPVYTRH</sequence>
<accession>A0AAV4VU17</accession>
<reference evidence="1 2" key="1">
    <citation type="submission" date="2021-06" db="EMBL/GenBank/DDBJ databases">
        <title>Caerostris darwini draft genome.</title>
        <authorList>
            <person name="Kono N."/>
            <person name="Arakawa K."/>
        </authorList>
    </citation>
    <scope>NUCLEOTIDE SEQUENCE [LARGE SCALE GENOMIC DNA]</scope>
</reference>
<organism evidence="1 2">
    <name type="scientific">Caerostris darwini</name>
    <dbReference type="NCBI Taxonomy" id="1538125"/>
    <lineage>
        <taxon>Eukaryota</taxon>
        <taxon>Metazoa</taxon>
        <taxon>Ecdysozoa</taxon>
        <taxon>Arthropoda</taxon>
        <taxon>Chelicerata</taxon>
        <taxon>Arachnida</taxon>
        <taxon>Araneae</taxon>
        <taxon>Araneomorphae</taxon>
        <taxon>Entelegynae</taxon>
        <taxon>Araneoidea</taxon>
        <taxon>Araneidae</taxon>
        <taxon>Caerostris</taxon>
    </lineage>
</organism>
<evidence type="ECO:0000313" key="1">
    <source>
        <dbReference type="EMBL" id="GIY73737.1"/>
    </source>
</evidence>
<dbReference type="AlphaFoldDB" id="A0AAV4VU17"/>
<dbReference type="Proteomes" id="UP001054837">
    <property type="component" value="Unassembled WGS sequence"/>
</dbReference>
<name>A0AAV4VU17_9ARAC</name>
<dbReference type="EMBL" id="BPLQ01013634">
    <property type="protein sequence ID" value="GIY73737.1"/>
    <property type="molecule type" value="Genomic_DNA"/>
</dbReference>
<proteinExistence type="predicted"/>
<evidence type="ECO:0000313" key="2">
    <source>
        <dbReference type="Proteomes" id="UP001054837"/>
    </source>
</evidence>
<keyword evidence="2" id="KW-1185">Reference proteome</keyword>
<comment type="caution">
    <text evidence="1">The sequence shown here is derived from an EMBL/GenBank/DDBJ whole genome shotgun (WGS) entry which is preliminary data.</text>
</comment>
<gene>
    <name evidence="1" type="ORF">CDAR_464331</name>
</gene>
<protein>
    <submittedName>
        <fullName evidence="1">Uncharacterized protein</fullName>
    </submittedName>
</protein>